<keyword evidence="4 6" id="KW-0472">Membrane</keyword>
<feature type="transmembrane region" description="Helical" evidence="6">
    <location>
        <begin position="155"/>
        <end position="178"/>
    </location>
</feature>
<evidence type="ECO:0000259" key="7">
    <source>
        <dbReference type="PROSITE" id="PS51012"/>
    </source>
</evidence>
<dbReference type="EMBL" id="BOOW01000030">
    <property type="protein sequence ID" value="GII94553.1"/>
    <property type="molecule type" value="Genomic_DNA"/>
</dbReference>
<gene>
    <name evidence="8" type="ORF">Ssi02_47840</name>
</gene>
<dbReference type="AlphaFoldDB" id="A0A919RJ26"/>
<dbReference type="GO" id="GO:0043190">
    <property type="term" value="C:ATP-binding cassette (ABC) transporter complex"/>
    <property type="evidence" value="ECO:0007669"/>
    <property type="project" value="InterPro"/>
</dbReference>
<dbReference type="Proteomes" id="UP000606172">
    <property type="component" value="Unassembled WGS sequence"/>
</dbReference>
<proteinExistence type="inferred from homology"/>
<keyword evidence="2 6" id="KW-0812">Transmembrane</keyword>
<dbReference type="PROSITE" id="PS51012">
    <property type="entry name" value="ABC_TM2"/>
    <property type="match status" value="1"/>
</dbReference>
<comment type="caution">
    <text evidence="8">The sequence shown here is derived from an EMBL/GenBank/DDBJ whole genome shotgun (WGS) entry which is preliminary data.</text>
</comment>
<dbReference type="InterPro" id="IPR013525">
    <property type="entry name" value="ABC2_TM"/>
</dbReference>
<dbReference type="Pfam" id="PF01061">
    <property type="entry name" value="ABC2_membrane"/>
    <property type="match status" value="1"/>
</dbReference>
<protein>
    <recommendedName>
        <fullName evidence="6">Transport permease protein</fullName>
    </recommendedName>
</protein>
<evidence type="ECO:0000256" key="4">
    <source>
        <dbReference type="ARBA" id="ARBA00023136"/>
    </source>
</evidence>
<reference evidence="8" key="1">
    <citation type="submission" date="2021-01" db="EMBL/GenBank/DDBJ databases">
        <title>Whole genome shotgun sequence of Sinosporangium siamense NBRC 109515.</title>
        <authorList>
            <person name="Komaki H."/>
            <person name="Tamura T."/>
        </authorList>
    </citation>
    <scope>NUCLEOTIDE SEQUENCE</scope>
    <source>
        <strain evidence="8">NBRC 109515</strain>
    </source>
</reference>
<evidence type="ECO:0000256" key="2">
    <source>
        <dbReference type="ARBA" id="ARBA00022692"/>
    </source>
</evidence>
<dbReference type="InterPro" id="IPR047817">
    <property type="entry name" value="ABC2_TM_bact-type"/>
</dbReference>
<dbReference type="InterPro" id="IPR051784">
    <property type="entry name" value="Nod_factor_ABC_transporter"/>
</dbReference>
<dbReference type="PANTHER" id="PTHR43229">
    <property type="entry name" value="NODULATION PROTEIN J"/>
    <property type="match status" value="1"/>
</dbReference>
<evidence type="ECO:0000313" key="9">
    <source>
        <dbReference type="Proteomes" id="UP000606172"/>
    </source>
</evidence>
<evidence type="ECO:0000256" key="5">
    <source>
        <dbReference type="ARBA" id="ARBA00023251"/>
    </source>
</evidence>
<feature type="transmembrane region" description="Helical" evidence="6">
    <location>
        <begin position="248"/>
        <end position="268"/>
    </location>
</feature>
<evidence type="ECO:0000313" key="8">
    <source>
        <dbReference type="EMBL" id="GII94553.1"/>
    </source>
</evidence>
<feature type="transmembrane region" description="Helical" evidence="6">
    <location>
        <begin position="75"/>
        <end position="97"/>
    </location>
</feature>
<dbReference type="GO" id="GO:0046677">
    <property type="term" value="P:response to antibiotic"/>
    <property type="evidence" value="ECO:0007669"/>
    <property type="project" value="UniProtKB-KW"/>
</dbReference>
<dbReference type="PANTHER" id="PTHR43229:SF2">
    <property type="entry name" value="NODULATION PROTEIN J"/>
    <property type="match status" value="1"/>
</dbReference>
<keyword evidence="6" id="KW-1003">Cell membrane</keyword>
<organism evidence="8 9">
    <name type="scientific">Sinosporangium siamense</name>
    <dbReference type="NCBI Taxonomy" id="1367973"/>
    <lineage>
        <taxon>Bacteria</taxon>
        <taxon>Bacillati</taxon>
        <taxon>Actinomycetota</taxon>
        <taxon>Actinomycetes</taxon>
        <taxon>Streptosporangiales</taxon>
        <taxon>Streptosporangiaceae</taxon>
        <taxon>Sinosporangium</taxon>
    </lineage>
</organism>
<dbReference type="GO" id="GO:0140359">
    <property type="term" value="F:ABC-type transporter activity"/>
    <property type="evidence" value="ECO:0007669"/>
    <property type="project" value="InterPro"/>
</dbReference>
<feature type="transmembrane region" description="Helical" evidence="6">
    <location>
        <begin position="185"/>
        <end position="204"/>
    </location>
</feature>
<sequence length="276" mass="29622">MTTLSVKQPPTDLAGRLSRAVLDSATMTRRNLIYWLRSPDEVVGGLAFPIVSVLLFGFVFGSAMTVPGGGDYREFLMPGLFGMTMVFGLVVTATAMVSDTSRGVTDRFRSMPIAPSAVVAGRSLADMIRACADLAALIGCGLLVGWRARGGVLEFAAALGLLLLLRFALIWVGIYIGLLLRSQEGVSVLFPMVLPFAMIANTFVSPTMMPNWLGFIADLNPMSATVAAIRELFGNPGLGGETWLAQNAILLAAAWPLAIIAIFFPLSVHRYRHLSR</sequence>
<keyword evidence="3 6" id="KW-1133">Transmembrane helix</keyword>
<evidence type="ECO:0000256" key="1">
    <source>
        <dbReference type="ARBA" id="ARBA00004141"/>
    </source>
</evidence>
<dbReference type="PIRSF" id="PIRSF006648">
    <property type="entry name" value="DrrB"/>
    <property type="match status" value="1"/>
</dbReference>
<feature type="domain" description="ABC transmembrane type-2" evidence="7">
    <location>
        <begin position="40"/>
        <end position="274"/>
    </location>
</feature>
<dbReference type="RefSeq" id="WP_204029135.1">
    <property type="nucleotide sequence ID" value="NZ_BOOW01000030.1"/>
</dbReference>
<feature type="transmembrane region" description="Helical" evidence="6">
    <location>
        <begin position="42"/>
        <end position="63"/>
    </location>
</feature>
<accession>A0A919RJ26</accession>
<keyword evidence="5" id="KW-0046">Antibiotic resistance</keyword>
<dbReference type="InterPro" id="IPR000412">
    <property type="entry name" value="ABC_2_transport"/>
</dbReference>
<comment type="similarity">
    <text evidence="6">Belongs to the ABC-2 integral membrane protein family.</text>
</comment>
<evidence type="ECO:0000256" key="6">
    <source>
        <dbReference type="RuleBase" id="RU361157"/>
    </source>
</evidence>
<name>A0A919RJ26_9ACTN</name>
<feature type="transmembrane region" description="Helical" evidence="6">
    <location>
        <begin position="130"/>
        <end position="149"/>
    </location>
</feature>
<keyword evidence="9" id="KW-1185">Reference proteome</keyword>
<keyword evidence="6" id="KW-0813">Transport</keyword>
<evidence type="ECO:0000256" key="3">
    <source>
        <dbReference type="ARBA" id="ARBA00022989"/>
    </source>
</evidence>
<comment type="subcellular location">
    <subcellularLocation>
        <location evidence="6">Cell membrane</location>
        <topology evidence="6">Multi-pass membrane protein</topology>
    </subcellularLocation>
    <subcellularLocation>
        <location evidence="1">Membrane</location>
        <topology evidence="1">Multi-pass membrane protein</topology>
    </subcellularLocation>
</comment>